<organism evidence="1 2">
    <name type="scientific">Pluteus cervinus</name>
    <dbReference type="NCBI Taxonomy" id="181527"/>
    <lineage>
        <taxon>Eukaryota</taxon>
        <taxon>Fungi</taxon>
        <taxon>Dikarya</taxon>
        <taxon>Basidiomycota</taxon>
        <taxon>Agaricomycotina</taxon>
        <taxon>Agaricomycetes</taxon>
        <taxon>Agaricomycetidae</taxon>
        <taxon>Agaricales</taxon>
        <taxon>Pluteineae</taxon>
        <taxon>Pluteaceae</taxon>
        <taxon>Pluteus</taxon>
    </lineage>
</organism>
<proteinExistence type="predicted"/>
<dbReference type="EMBL" id="ML208563">
    <property type="protein sequence ID" value="TFK62738.1"/>
    <property type="molecule type" value="Genomic_DNA"/>
</dbReference>
<protein>
    <submittedName>
        <fullName evidence="1">Uncharacterized protein</fullName>
    </submittedName>
</protein>
<gene>
    <name evidence="1" type="ORF">BDN72DRAFT_889947</name>
</gene>
<dbReference type="Proteomes" id="UP000308600">
    <property type="component" value="Unassembled WGS sequence"/>
</dbReference>
<evidence type="ECO:0000313" key="1">
    <source>
        <dbReference type="EMBL" id="TFK62738.1"/>
    </source>
</evidence>
<sequence>MLRKSNLSGFQITGLIERLINTLFADDTTVYLSEEDNFEDLQNLLLEWCTASGAKFNIQKTEVIPIGTKEYRETVVRTRKINPTQDPIDGNIHIARDGEPVRVLGAFIGNNVEQAAIWTPTIEKIGTSLRRWNKSHPTQDGRRLIIGMEVGGRTQYLTYVQGMPKNVETQIKKMIRNFIPNEASTVPELR</sequence>
<accession>A0ACD3AA44</accession>
<name>A0ACD3AA44_9AGAR</name>
<keyword evidence="2" id="KW-1185">Reference proteome</keyword>
<evidence type="ECO:0000313" key="2">
    <source>
        <dbReference type="Proteomes" id="UP000308600"/>
    </source>
</evidence>
<reference evidence="1 2" key="1">
    <citation type="journal article" date="2019" name="Nat. Ecol. Evol.">
        <title>Megaphylogeny resolves global patterns of mushroom evolution.</title>
        <authorList>
            <person name="Varga T."/>
            <person name="Krizsan K."/>
            <person name="Foldi C."/>
            <person name="Dima B."/>
            <person name="Sanchez-Garcia M."/>
            <person name="Sanchez-Ramirez S."/>
            <person name="Szollosi G.J."/>
            <person name="Szarkandi J.G."/>
            <person name="Papp V."/>
            <person name="Albert L."/>
            <person name="Andreopoulos W."/>
            <person name="Angelini C."/>
            <person name="Antonin V."/>
            <person name="Barry K.W."/>
            <person name="Bougher N.L."/>
            <person name="Buchanan P."/>
            <person name="Buyck B."/>
            <person name="Bense V."/>
            <person name="Catcheside P."/>
            <person name="Chovatia M."/>
            <person name="Cooper J."/>
            <person name="Damon W."/>
            <person name="Desjardin D."/>
            <person name="Finy P."/>
            <person name="Geml J."/>
            <person name="Haridas S."/>
            <person name="Hughes K."/>
            <person name="Justo A."/>
            <person name="Karasinski D."/>
            <person name="Kautmanova I."/>
            <person name="Kiss B."/>
            <person name="Kocsube S."/>
            <person name="Kotiranta H."/>
            <person name="LaButti K.M."/>
            <person name="Lechner B.E."/>
            <person name="Liimatainen K."/>
            <person name="Lipzen A."/>
            <person name="Lukacs Z."/>
            <person name="Mihaltcheva S."/>
            <person name="Morgado L.N."/>
            <person name="Niskanen T."/>
            <person name="Noordeloos M.E."/>
            <person name="Ohm R.A."/>
            <person name="Ortiz-Santana B."/>
            <person name="Ovrebo C."/>
            <person name="Racz N."/>
            <person name="Riley R."/>
            <person name="Savchenko A."/>
            <person name="Shiryaev A."/>
            <person name="Soop K."/>
            <person name="Spirin V."/>
            <person name="Szebenyi C."/>
            <person name="Tomsovsky M."/>
            <person name="Tulloss R.E."/>
            <person name="Uehling J."/>
            <person name="Grigoriev I.V."/>
            <person name="Vagvolgyi C."/>
            <person name="Papp T."/>
            <person name="Martin F.M."/>
            <person name="Miettinen O."/>
            <person name="Hibbett D.S."/>
            <person name="Nagy L.G."/>
        </authorList>
    </citation>
    <scope>NUCLEOTIDE SEQUENCE [LARGE SCALE GENOMIC DNA]</scope>
    <source>
        <strain evidence="1 2">NL-1719</strain>
    </source>
</reference>